<dbReference type="AlphaFoldDB" id="A0A1Q8YI39"/>
<reference evidence="1 2" key="1">
    <citation type="submission" date="2017-01" db="EMBL/GenBank/DDBJ databases">
        <title>Genome sequence of Rhodoferax antarcticus ANT.BR, a psychrophilic purple nonsulfur bacterium from an Antarctic microbial mat.</title>
        <authorList>
            <person name="Baker J."/>
            <person name="Riester C."/>
            <person name="Skinner B."/>
            <person name="Newell A."/>
            <person name="Swingley W."/>
            <person name="Madigan M."/>
            <person name="Jung D."/>
            <person name="Asao M."/>
            <person name="Chen M."/>
            <person name="Loughlin P."/>
            <person name="Pan H."/>
            <person name="Lin S."/>
            <person name="Li N."/>
            <person name="Shaw J."/>
            <person name="Prado M."/>
            <person name="Sherman C."/>
            <person name="Li X."/>
            <person name="Tang J."/>
            <person name="Blankenship R."/>
            <person name="Zhao T."/>
            <person name="Touchman J."/>
            <person name="Sattley M."/>
        </authorList>
    </citation>
    <scope>NUCLEOTIDE SEQUENCE [LARGE SCALE GENOMIC DNA]</scope>
    <source>
        <strain evidence="1 2">ANT.BR</strain>
    </source>
</reference>
<proteinExistence type="predicted"/>
<keyword evidence="2" id="KW-1185">Reference proteome</keyword>
<dbReference type="Proteomes" id="UP000185911">
    <property type="component" value="Unassembled WGS sequence"/>
</dbReference>
<gene>
    <name evidence="1" type="ORF">BLL52_1419</name>
</gene>
<sequence length="43" mass="4595">MVCGCLGKVGVRNAPIGAIVLLAHTVVASSPMQRSHHRPFWPT</sequence>
<protein>
    <submittedName>
        <fullName evidence="1">Uncharacterized protein</fullName>
    </submittedName>
</protein>
<evidence type="ECO:0000313" key="1">
    <source>
        <dbReference type="EMBL" id="OLP07589.1"/>
    </source>
</evidence>
<evidence type="ECO:0000313" key="2">
    <source>
        <dbReference type="Proteomes" id="UP000185911"/>
    </source>
</evidence>
<organism evidence="1 2">
    <name type="scientific">Rhodoferax antarcticus ANT.BR</name>
    <dbReference type="NCBI Taxonomy" id="1111071"/>
    <lineage>
        <taxon>Bacteria</taxon>
        <taxon>Pseudomonadati</taxon>
        <taxon>Pseudomonadota</taxon>
        <taxon>Betaproteobacteria</taxon>
        <taxon>Burkholderiales</taxon>
        <taxon>Comamonadaceae</taxon>
        <taxon>Rhodoferax</taxon>
    </lineage>
</organism>
<dbReference type="EMBL" id="MSYM01000008">
    <property type="protein sequence ID" value="OLP07589.1"/>
    <property type="molecule type" value="Genomic_DNA"/>
</dbReference>
<name>A0A1Q8YI39_9BURK</name>
<accession>A0A1Q8YI39</accession>
<comment type="caution">
    <text evidence="1">The sequence shown here is derived from an EMBL/GenBank/DDBJ whole genome shotgun (WGS) entry which is preliminary data.</text>
</comment>